<feature type="coiled-coil region" evidence="1">
    <location>
        <begin position="1177"/>
        <end position="1207"/>
    </location>
</feature>
<dbReference type="Gene3D" id="1.10.287.1490">
    <property type="match status" value="1"/>
</dbReference>
<feature type="transmembrane region" description="Helical" evidence="3">
    <location>
        <begin position="2401"/>
        <end position="2421"/>
    </location>
</feature>
<feature type="coiled-coil region" evidence="1">
    <location>
        <begin position="973"/>
        <end position="1007"/>
    </location>
</feature>
<feature type="coiled-coil region" evidence="1">
    <location>
        <begin position="1413"/>
        <end position="1625"/>
    </location>
</feature>
<keyword evidence="3" id="KW-1133">Transmembrane helix</keyword>
<feature type="compositionally biased region" description="Polar residues" evidence="2">
    <location>
        <begin position="49"/>
        <end position="60"/>
    </location>
</feature>
<feature type="coiled-coil region" evidence="1">
    <location>
        <begin position="693"/>
        <end position="723"/>
    </location>
</feature>
<dbReference type="Proteomes" id="UP000243975">
    <property type="component" value="Unassembled WGS sequence"/>
</dbReference>
<feature type="coiled-coil region" evidence="1">
    <location>
        <begin position="2229"/>
        <end position="2291"/>
    </location>
</feature>
<dbReference type="EMBL" id="LEKV01004921">
    <property type="protein sequence ID" value="KVH91599.1"/>
    <property type="molecule type" value="Genomic_DNA"/>
</dbReference>
<feature type="coiled-coil region" evidence="1">
    <location>
        <begin position="1265"/>
        <end position="1327"/>
    </location>
</feature>
<dbReference type="STRING" id="59895.A0A118JUJ7"/>
<dbReference type="PANTHER" id="PTHR43939">
    <property type="entry name" value="COILED-COIL DOMAIN-CONTAINING PROTEIN 158"/>
    <property type="match status" value="1"/>
</dbReference>
<evidence type="ECO:0000313" key="5">
    <source>
        <dbReference type="Proteomes" id="UP000243975"/>
    </source>
</evidence>
<evidence type="ECO:0000256" key="1">
    <source>
        <dbReference type="SAM" id="Coils"/>
    </source>
</evidence>
<feature type="coiled-coil region" evidence="1">
    <location>
        <begin position="241"/>
        <end position="527"/>
    </location>
</feature>
<sequence length="2423" mass="276279">MQEHGHSCLEPDNRTSTIEFAGDMKPLSSILDERAQVNSGDGEEDTKMEYTSSATEQTSEPDGIPAVASVDDNSGDTNTDVYSDSQRFLPISDGVPSSDPAPTIPKEDVVAGFDGDGGITLPSTSGDSEYVSLTDSVLSGGEVTPAGLTQLAKVFQLLGDDEFRFLVAARESVSSGHVKNDDHMMSGSAEFSERLKEQLYINNFEKELVYLQLCEEWDVQKEFDEHRLQWVNEKLVFSASLGDFEEKNKILSEELARCRSELDRVTSEMEKLQMNVSSSKTELDRSSARIEELQAELNRSEHQLLNVSSELVDSRSSLSDLQVKNENLNGSVASLTDEKNKLEHQLLNVSSELVDSKSLLSDLQVKNENMNVSVASLTNERNKLEKEKGDVILENEKLIKELMECNSLLELAQVDNVDAKRNLSHVKEEKTKLEEEKQDYASEKERLLTELAEWKRSVEGLQVANAKLNEVLTSEREDRSKLEEANEHFLYENKKFSSEIMEFKNLVESLRSEIANLSVNLDLVTKERTKLGEEMDHLSSEKEDFLTELTNCKTLMKDLQMEYEKSMNDLKDGALQIEQLSKENATLTSTLDMYEAKMREFDDWKMKSAQRDFQESILVEHNSQHAIEQSNSLEEIFLQHVILDEVLKQYVSAVEAKKGELVVLCEDLRQEGISTKAKNSELTEKLCESESRIRELQVQVDKLHEEEEQMASLSSQLAILHRKLDASIGTVHSSETGVGQNIGTRVATSVDAAVAVIQDLQGKLEDAIKNHNFLSNSHKDMVEKIKDLEGANEQLAYVLHKVFDNLQKLVDDSGPYTEESQDDSPRSGQLDHLEISNYDIFIEQLITILRERAQLESLNRKYNLELLGRIKEMEELHKRCIRPDVIMNLLGDIQSVVTLEDIEIKPDELVSSLESIIHFLINRDRSVEKQVGLLREKLKPKEMELMKLQNQIDNLCFSIVPYEIESHIFKESLRSAMEQLLTLRSEMQLKEAEVHQSEQRVSALREKLHIAVTKGKGLIQHRDSLKQSLTATSSELEKCLHELQLKDAALQETETKLKTYSEAGERMEALESELSYIRNSATALRESFLLKDSVLQRIEEILEDLELPEHFHVRDIIDKIDWLAKSVSENSFPASSWNQKGPIGAGLYPDSGSGAVDGWREDLEPASSSGDELRTNYEELQNKFYGLAEQNEMLEQSLMERNKLVQRWEEILDKINIPPHLRSLEPEDRIKWLGAALMEANGRCDSLQQDIYDLEKVRGSLDAVLEESQRRLVDLEAALQSITNEREQLSANLEVLSEKAALYEIENDKLQNEVGALQLKLDEKRVDEEHIHHVHGEIKRLQDLVKDVLQVPETEDLDSSTSDIQRLEGLLRKLADKYAKHPLSEHVVGDATEEHITETSVLTRGERSAEQSSTQWELNLAALERKLEEAEGDLLRVKDERDRHVETNQSLSHELEVLELKNQEFQKLLVEEEQKSAAVAYEVEALEAKNQEFQKLLVQEEQKFAALTHEVEALEVKNQELQKLLGQEEQKSAAVREKLNVAVRRGKSLVQQRDGMKQNINDLTSEVERLKAELKVRENSLLEYQQKMKDLITSQEVMEDKDSEIRFLKDLMSEADSELQDKRNTLSTILGSLAKIDLGVELRSNDPVEKLQQIEKEWHNLQVAMSSSEQDLKKSKRAAELLLAELNEVQERNEDLLDELSRTTMEISKLSKERDSAEAAKHESFSRLEQLSALHLEERRGQFSELMMLKSALDQLRPGFSKIYNLLNDVLPKDLDYLYNLEASIRSSLESSDTSNVNVRSELFLDSTTEEHHNDNEIIDLWRFVGSHMQGLMTNVNDLEEKLQSHSKCLHEEVIILSETVETLHREMTSHKYSLESAKEEIAWLESTGKQKETENLVLRKYILKLYETCKSSVLEIEKSKGQLVANDSAGEDLCIEGDILSRETLSVLEERIMNIVNRLLSLVKDFHSIQVESVEVNLKEMKATISSLQKELTEKDIQKDRICVDLVSQIKQAEATATSNLQELESSKAQINDLKGQLESVNLQHNVLEQRVKELESQESILVDLHEKVKSLTNAFTAKEQEAEALLQALDEEEAQMESLTNQITDLERLVQQKDLDLESAEAARGKALKKLSITVNKFDELHHLSETLLSEVDKLQSQLQERDSEISFLRDEITRCTSDSLLALETDKKDLREIQDILTWLDSMISGAETHDLHLEGNKIDQVHEHKEILKKQISSIISELKDLRQMSQSKDDQLHTERSKVEDLMRRRELLESSLREKESRLSMHQNDDDSAQIASVTSEIVEVEPVINKWPPQGTSQVRSLRKVNNEQLAISIDDMDSDDKDKLEDEDDDKAHGFKSLTTSKLVPRFTRPVTDFVDGLWVSCDRALMRQPVLRLSLILYWAVMHALLAVFVMFAMSYKQ</sequence>
<dbReference type="SUPFAM" id="SSF57997">
    <property type="entry name" value="Tropomyosin"/>
    <property type="match status" value="1"/>
</dbReference>
<comment type="caution">
    <text evidence="4">The sequence shown here is derived from an EMBL/GenBank/DDBJ whole genome shotgun (WGS) entry which is preliminary data.</text>
</comment>
<feature type="region of interest" description="Disordered" evidence="2">
    <location>
        <begin position="1"/>
        <end position="77"/>
    </location>
</feature>
<gene>
    <name evidence="4" type="ORF">Ccrd_006376</name>
</gene>
<dbReference type="OMA" id="CDVEANL"/>
<name>A0A118JUJ7_CYNCS</name>
<evidence type="ECO:0000256" key="2">
    <source>
        <dbReference type="SAM" id="MobiDB-lite"/>
    </source>
</evidence>
<organism evidence="4 5">
    <name type="scientific">Cynara cardunculus var. scolymus</name>
    <name type="common">Globe artichoke</name>
    <name type="synonym">Cynara scolymus</name>
    <dbReference type="NCBI Taxonomy" id="59895"/>
    <lineage>
        <taxon>Eukaryota</taxon>
        <taxon>Viridiplantae</taxon>
        <taxon>Streptophyta</taxon>
        <taxon>Embryophyta</taxon>
        <taxon>Tracheophyta</taxon>
        <taxon>Spermatophyta</taxon>
        <taxon>Magnoliopsida</taxon>
        <taxon>eudicotyledons</taxon>
        <taxon>Gunneridae</taxon>
        <taxon>Pentapetalae</taxon>
        <taxon>asterids</taxon>
        <taxon>campanulids</taxon>
        <taxon>Asterales</taxon>
        <taxon>Asteraceae</taxon>
        <taxon>Carduoideae</taxon>
        <taxon>Cardueae</taxon>
        <taxon>Carduinae</taxon>
        <taxon>Cynara</taxon>
    </lineage>
</organism>
<protein>
    <submittedName>
        <fullName evidence="4">Uncharacterized protein</fullName>
    </submittedName>
</protein>
<reference evidence="4 5" key="1">
    <citation type="journal article" date="2016" name="Sci. Rep.">
        <title>The genome sequence of the outbreeding globe artichoke constructed de novo incorporating a phase-aware low-pass sequencing strategy of F1 progeny.</title>
        <authorList>
            <person name="Scaglione D."/>
            <person name="Reyes-Chin-Wo S."/>
            <person name="Acquadro A."/>
            <person name="Froenicke L."/>
            <person name="Portis E."/>
            <person name="Beitel C."/>
            <person name="Tirone M."/>
            <person name="Mauro R."/>
            <person name="Lo Monaco A."/>
            <person name="Mauromicale G."/>
            <person name="Faccioli P."/>
            <person name="Cattivelli L."/>
            <person name="Rieseberg L."/>
            <person name="Michelmore R."/>
            <person name="Lanteri S."/>
        </authorList>
    </citation>
    <scope>NUCLEOTIDE SEQUENCE [LARGE SCALE GENOMIC DNA]</scope>
    <source>
        <strain evidence="4">2C</strain>
    </source>
</reference>
<keyword evidence="1" id="KW-0175">Coiled coil</keyword>
<feature type="coiled-coil region" evidence="1">
    <location>
        <begin position="1669"/>
        <end position="1720"/>
    </location>
</feature>
<evidence type="ECO:0000256" key="3">
    <source>
        <dbReference type="SAM" id="Phobius"/>
    </source>
</evidence>
<keyword evidence="3" id="KW-0472">Membrane</keyword>
<dbReference type="PANTHER" id="PTHR43939:SF50">
    <property type="entry name" value="NUCLEOPORIN"/>
    <property type="match status" value="1"/>
</dbReference>
<keyword evidence="5" id="KW-1185">Reference proteome</keyword>
<feature type="coiled-coil region" evidence="1">
    <location>
        <begin position="750"/>
        <end position="777"/>
    </location>
</feature>
<proteinExistence type="predicted"/>
<feature type="coiled-coil region" evidence="1">
    <location>
        <begin position="1972"/>
        <end position="2125"/>
    </location>
</feature>
<evidence type="ECO:0000313" key="4">
    <source>
        <dbReference type="EMBL" id="KVH91599.1"/>
    </source>
</evidence>
<dbReference type="Gramene" id="KVH91599">
    <property type="protein sequence ID" value="KVH91599"/>
    <property type="gene ID" value="Ccrd_006376"/>
</dbReference>
<feature type="compositionally biased region" description="Basic and acidic residues" evidence="2">
    <location>
        <begin position="1"/>
        <end position="13"/>
    </location>
</feature>
<keyword evidence="3" id="KW-0812">Transmembrane</keyword>
<accession>A0A118JUJ7</accession>